<comment type="caution">
    <text evidence="3">The sequence shown here is derived from an EMBL/GenBank/DDBJ whole genome shotgun (WGS) entry which is preliminary data.</text>
</comment>
<accession>A0A096AY88</accession>
<sequence>MEIKNLIESLILDLADNGNIVSISRKAQVVANLLGNAKFSSWVSKEFVNGYTVDDKMPEYRKIEAIDVCGTYIVPHGFGGAIKYSNVSIPIQNLGSELYKEIVCTRVYETLSIIQQSIPEKDNIYGSLTPNQLYYIQSGILQGCQIFSICKVFSKQDYMKIVDFSTSHLLEMLLKINKDIFNNNIDFGKMSKHQQNEIINNIYNATIVHTGNGEINMDNSNVVSKNNHVTIEKETLDEIKSIVQRIEQLEVTVNDDEKDMAQYILEIQQEINSKMPQPAVIKRALRALKSFKVIIGQKTIEYGIDKILTMLTV</sequence>
<reference evidence="3 4" key="1">
    <citation type="submission" date="2014-07" db="EMBL/GenBank/DDBJ databases">
        <authorList>
            <person name="McCorrison J."/>
            <person name="Sanka R."/>
            <person name="Torralba M."/>
            <person name="Gillis M."/>
            <person name="Haft D.H."/>
            <person name="Methe B."/>
            <person name="Sutton G."/>
            <person name="Nelson K.E."/>
        </authorList>
    </citation>
    <scope>NUCLEOTIDE SEQUENCE [LARGE SCALE GENOMIC DNA]</scope>
    <source>
        <strain evidence="3 4">DNF00058</strain>
    </source>
</reference>
<dbReference type="EMBL" id="JRNU01000027">
    <property type="protein sequence ID" value="KGF51676.1"/>
    <property type="molecule type" value="Genomic_DNA"/>
</dbReference>
<dbReference type="Proteomes" id="UP000029614">
    <property type="component" value="Unassembled WGS sequence"/>
</dbReference>
<protein>
    <recommendedName>
        <fullName evidence="2">AbiTii domain-containing protein</fullName>
    </recommendedName>
</protein>
<gene>
    <name evidence="3" type="ORF">HMPREF9302_06570</name>
</gene>
<feature type="domain" description="AbiTii" evidence="2">
    <location>
        <begin position="6"/>
        <end position="196"/>
    </location>
</feature>
<evidence type="ECO:0000256" key="1">
    <source>
        <dbReference type="SAM" id="Coils"/>
    </source>
</evidence>
<dbReference type="RefSeq" id="WP_036855837.1">
    <property type="nucleotide sequence ID" value="NZ_JRNU01000027.1"/>
</dbReference>
<dbReference type="AlphaFoldDB" id="A0A096AY88"/>
<feature type="coiled-coil region" evidence="1">
    <location>
        <begin position="239"/>
        <end position="266"/>
    </location>
</feature>
<name>A0A096AY88_9BACT</name>
<dbReference type="Pfam" id="PF18864">
    <property type="entry name" value="AbiTii"/>
    <property type="match status" value="1"/>
</dbReference>
<evidence type="ECO:0000313" key="3">
    <source>
        <dbReference type="EMBL" id="KGF51676.1"/>
    </source>
</evidence>
<evidence type="ECO:0000313" key="4">
    <source>
        <dbReference type="Proteomes" id="UP000029614"/>
    </source>
</evidence>
<dbReference type="OrthoDB" id="766804at2"/>
<proteinExistence type="predicted"/>
<dbReference type="InterPro" id="IPR041304">
    <property type="entry name" value="AbiTii"/>
</dbReference>
<keyword evidence="4" id="KW-1185">Reference proteome</keyword>
<keyword evidence="1" id="KW-0175">Coiled coil</keyword>
<evidence type="ECO:0000259" key="2">
    <source>
        <dbReference type="Pfam" id="PF18864"/>
    </source>
</evidence>
<organism evidence="3 4">
    <name type="scientific">Prevotella amnii DNF00058</name>
    <dbReference type="NCBI Taxonomy" id="1401066"/>
    <lineage>
        <taxon>Bacteria</taxon>
        <taxon>Pseudomonadati</taxon>
        <taxon>Bacteroidota</taxon>
        <taxon>Bacteroidia</taxon>
        <taxon>Bacteroidales</taxon>
        <taxon>Prevotellaceae</taxon>
        <taxon>Prevotella</taxon>
    </lineage>
</organism>